<dbReference type="Proteomes" id="UP000186609">
    <property type="component" value="Chromosome"/>
</dbReference>
<proteinExistence type="predicted"/>
<keyword evidence="2" id="KW-1185">Reference proteome</keyword>
<evidence type="ECO:0000313" key="1">
    <source>
        <dbReference type="EMBL" id="APW37650.1"/>
    </source>
</evidence>
<dbReference type="OrthoDB" id="6985194at2"/>
<sequence length="307" mass="32918">MTAPTNTFVSTAAIGNREDLADTIYRISPTQTPLLSMASKTKATATLHEWQTQDLAAAASNAQAEGDDAAAKVVTPTVRLGNRTQISTKTVFVSGTQQATLSAGRKDEMGYQMALASLELKRDMELGLTQNNTAATSPRTSRGLVGWAGDNVDAGAGYVAPNYVTNVAQTDGTQAAFTETRMKNVLQKVYTAGGDPDTIMFGPLAKQTFSSFTGNSTRFDKGEDKSLTASVDVYVGDFGELKAVPNRFQRARDVWVLQSDKLAVAYLRPFTTIDLAPTGDSMKKEIVVEYCLENRAPKAHGGILDIL</sequence>
<dbReference type="STRING" id="1842727.RD110_10980"/>
<accession>A0A1P8JV51</accession>
<dbReference type="KEGG" id="rhy:RD110_10980"/>
<gene>
    <name evidence="1" type="ORF">RD110_10980</name>
</gene>
<organism evidence="1 2">
    <name type="scientific">Rhodoferax koreensis</name>
    <dbReference type="NCBI Taxonomy" id="1842727"/>
    <lineage>
        <taxon>Bacteria</taxon>
        <taxon>Pseudomonadati</taxon>
        <taxon>Pseudomonadota</taxon>
        <taxon>Betaproteobacteria</taxon>
        <taxon>Burkholderiales</taxon>
        <taxon>Comamonadaceae</taxon>
        <taxon>Rhodoferax</taxon>
    </lineage>
</organism>
<dbReference type="EMBL" id="CP019236">
    <property type="protein sequence ID" value="APW37650.1"/>
    <property type="molecule type" value="Genomic_DNA"/>
</dbReference>
<dbReference type="Pfam" id="PF17236">
    <property type="entry name" value="SU10_MCP"/>
    <property type="match status" value="1"/>
</dbReference>
<evidence type="ECO:0000313" key="2">
    <source>
        <dbReference type="Proteomes" id="UP000186609"/>
    </source>
</evidence>
<reference evidence="1 2" key="1">
    <citation type="submission" date="2017-01" db="EMBL/GenBank/DDBJ databases">
        <authorList>
            <person name="Mah S.A."/>
            <person name="Swanson W.J."/>
            <person name="Moy G.W."/>
            <person name="Vacquier V.D."/>
        </authorList>
    </citation>
    <scope>NUCLEOTIDE SEQUENCE [LARGE SCALE GENOMIC DNA]</scope>
    <source>
        <strain evidence="1 2">DCY110</strain>
    </source>
</reference>
<dbReference type="InterPro" id="IPR035198">
    <property type="entry name" value="SU10_MCP"/>
</dbReference>
<name>A0A1P8JV51_9BURK</name>
<protein>
    <submittedName>
        <fullName evidence="1">Phage head protein</fullName>
    </submittedName>
</protein>
<dbReference type="AlphaFoldDB" id="A0A1P8JV51"/>
<dbReference type="RefSeq" id="WP_076199385.1">
    <property type="nucleotide sequence ID" value="NZ_CP019236.1"/>
</dbReference>